<gene>
    <name evidence="2" type="ORF">METZ01_LOCUS86449</name>
</gene>
<reference evidence="2" key="1">
    <citation type="submission" date="2018-05" db="EMBL/GenBank/DDBJ databases">
        <authorList>
            <person name="Lanie J.A."/>
            <person name="Ng W.-L."/>
            <person name="Kazmierczak K.M."/>
            <person name="Andrzejewski T.M."/>
            <person name="Davidsen T.M."/>
            <person name="Wayne K.J."/>
            <person name="Tettelin H."/>
            <person name="Glass J.I."/>
            <person name="Rusch D."/>
            <person name="Podicherti R."/>
            <person name="Tsui H.-C.T."/>
            <person name="Winkler M.E."/>
        </authorList>
    </citation>
    <scope>NUCLEOTIDE SEQUENCE</scope>
</reference>
<dbReference type="SUPFAM" id="SSF56601">
    <property type="entry name" value="beta-lactamase/transpeptidase-like"/>
    <property type="match status" value="1"/>
</dbReference>
<dbReference type="PANTHER" id="PTHR35333:SF3">
    <property type="entry name" value="BETA-LACTAMASE-TYPE TRANSPEPTIDASE FOLD CONTAINING PROTEIN"/>
    <property type="match status" value="1"/>
</dbReference>
<dbReference type="Pfam" id="PF13354">
    <property type="entry name" value="Beta-lactamase2"/>
    <property type="match status" value="1"/>
</dbReference>
<feature type="non-terminal residue" evidence="2">
    <location>
        <position position="304"/>
    </location>
</feature>
<organism evidence="2">
    <name type="scientific">marine metagenome</name>
    <dbReference type="NCBI Taxonomy" id="408172"/>
    <lineage>
        <taxon>unclassified sequences</taxon>
        <taxon>metagenomes</taxon>
        <taxon>ecological metagenomes</taxon>
    </lineage>
</organism>
<dbReference type="InterPro" id="IPR000871">
    <property type="entry name" value="Beta-lactam_class-A"/>
</dbReference>
<dbReference type="GO" id="GO:0008800">
    <property type="term" value="F:beta-lactamase activity"/>
    <property type="evidence" value="ECO:0007669"/>
    <property type="project" value="InterPro"/>
</dbReference>
<dbReference type="InterPro" id="IPR045155">
    <property type="entry name" value="Beta-lactam_cat"/>
</dbReference>
<proteinExistence type="predicted"/>
<dbReference type="InterPro" id="IPR012338">
    <property type="entry name" value="Beta-lactam/transpept-like"/>
</dbReference>
<dbReference type="EMBL" id="UINC01007487">
    <property type="protein sequence ID" value="SVA33595.1"/>
    <property type="molecule type" value="Genomic_DNA"/>
</dbReference>
<dbReference type="GO" id="GO:0046677">
    <property type="term" value="P:response to antibiotic"/>
    <property type="evidence" value="ECO:0007669"/>
    <property type="project" value="InterPro"/>
</dbReference>
<evidence type="ECO:0000313" key="2">
    <source>
        <dbReference type="EMBL" id="SVA33595.1"/>
    </source>
</evidence>
<dbReference type="AlphaFoldDB" id="A0A381UZQ6"/>
<name>A0A381UZQ6_9ZZZZ</name>
<dbReference type="Gene3D" id="3.40.710.10">
    <property type="entry name" value="DD-peptidase/beta-lactamase superfamily"/>
    <property type="match status" value="1"/>
</dbReference>
<sequence>MKRVEIRGVVLLATVMVWGCAPEQDSVSQSGDLASRIEASLNSLNAKTSFYAKHLPSGREIAIRADEPMNALSVIKIPIMVLAYRDADAGTLELDERYQIQPEDMRRGSGLLQSFSPGIEPTYRDIITQMIITSDNTATDVVIKRLGLERVNTMLAEMGFDQTRLRATTGELFRAVLELADPGNASLSDRDVFESGFPSDPEAAVRSFGFEGDSTQWLGRITAREISHMLEAIEENELASPESSDEMIGILRRQFYSSRLPQQLRGRASIAHKTGDWPPHAGNDAGILYYEGGPTVVAVFTNQN</sequence>
<dbReference type="GO" id="GO:0030655">
    <property type="term" value="P:beta-lactam antibiotic catabolic process"/>
    <property type="evidence" value="ECO:0007669"/>
    <property type="project" value="InterPro"/>
</dbReference>
<feature type="domain" description="Beta-lactamase class A catalytic" evidence="1">
    <location>
        <begin position="49"/>
        <end position="301"/>
    </location>
</feature>
<dbReference type="PANTHER" id="PTHR35333">
    <property type="entry name" value="BETA-LACTAMASE"/>
    <property type="match status" value="1"/>
</dbReference>
<evidence type="ECO:0000259" key="1">
    <source>
        <dbReference type="Pfam" id="PF13354"/>
    </source>
</evidence>
<accession>A0A381UZQ6</accession>
<protein>
    <recommendedName>
        <fullName evidence="1">Beta-lactamase class A catalytic domain-containing protein</fullName>
    </recommendedName>
</protein>